<reference evidence="1 2" key="1">
    <citation type="journal article" date="2022" name="Hortic Res">
        <title>A haplotype resolved chromosomal level avocado genome allows analysis of novel avocado genes.</title>
        <authorList>
            <person name="Nath O."/>
            <person name="Fletcher S.J."/>
            <person name="Hayward A."/>
            <person name="Shaw L.M."/>
            <person name="Masouleh A.K."/>
            <person name="Furtado A."/>
            <person name="Henry R.J."/>
            <person name="Mitter N."/>
        </authorList>
    </citation>
    <scope>NUCLEOTIDE SEQUENCE [LARGE SCALE GENOMIC DNA]</scope>
    <source>
        <strain evidence="2">cv. Hass</strain>
    </source>
</reference>
<keyword evidence="2" id="KW-1185">Reference proteome</keyword>
<accession>A0ACC2L6L3</accession>
<name>A0ACC2L6L3_PERAE</name>
<organism evidence="1 2">
    <name type="scientific">Persea americana</name>
    <name type="common">Avocado</name>
    <dbReference type="NCBI Taxonomy" id="3435"/>
    <lineage>
        <taxon>Eukaryota</taxon>
        <taxon>Viridiplantae</taxon>
        <taxon>Streptophyta</taxon>
        <taxon>Embryophyta</taxon>
        <taxon>Tracheophyta</taxon>
        <taxon>Spermatophyta</taxon>
        <taxon>Magnoliopsida</taxon>
        <taxon>Magnoliidae</taxon>
        <taxon>Laurales</taxon>
        <taxon>Lauraceae</taxon>
        <taxon>Persea</taxon>
    </lineage>
</organism>
<dbReference type="Proteomes" id="UP001234297">
    <property type="component" value="Chromosome 7"/>
</dbReference>
<evidence type="ECO:0000313" key="2">
    <source>
        <dbReference type="Proteomes" id="UP001234297"/>
    </source>
</evidence>
<protein>
    <submittedName>
        <fullName evidence="1">Uncharacterized protein</fullName>
    </submittedName>
</protein>
<dbReference type="EMBL" id="CM056815">
    <property type="protein sequence ID" value="KAJ8628821.1"/>
    <property type="molecule type" value="Genomic_DNA"/>
</dbReference>
<gene>
    <name evidence="1" type="ORF">MRB53_022144</name>
</gene>
<sequence>MVCCGVVVKEEKLPKRKGSDGSYKGVRMRKWGRWVSEIRVPRTRTRIWLGSYDTAEMAARAYDAALYCLRGPRGQFNFPYDKRPEFPGQFPTVLSKADIKSIAATFSTLGCMALPPPSSSVSTSTGSSEVRSSGEVGGGNSLVRAAGILGSDEFSLESFMQTFMLEPRDIWEIIGVSE</sequence>
<proteinExistence type="predicted"/>
<evidence type="ECO:0000313" key="1">
    <source>
        <dbReference type="EMBL" id="KAJ8628821.1"/>
    </source>
</evidence>
<comment type="caution">
    <text evidence="1">The sequence shown here is derived from an EMBL/GenBank/DDBJ whole genome shotgun (WGS) entry which is preliminary data.</text>
</comment>